<gene>
    <name evidence="1" type="ORF">HNR70_001584</name>
</gene>
<organism evidence="1 2">
    <name type="scientific">Brachybacterium aquaticum</name>
    <dbReference type="NCBI Taxonomy" id="1432564"/>
    <lineage>
        <taxon>Bacteria</taxon>
        <taxon>Bacillati</taxon>
        <taxon>Actinomycetota</taxon>
        <taxon>Actinomycetes</taxon>
        <taxon>Micrococcales</taxon>
        <taxon>Dermabacteraceae</taxon>
        <taxon>Brachybacterium</taxon>
    </lineage>
</organism>
<dbReference type="EMBL" id="JACHLZ010000001">
    <property type="protein sequence ID" value="MBB5831771.1"/>
    <property type="molecule type" value="Genomic_DNA"/>
</dbReference>
<keyword evidence="2" id="KW-1185">Reference proteome</keyword>
<dbReference type="SUPFAM" id="SSF54593">
    <property type="entry name" value="Glyoxalase/Bleomycin resistance protein/Dihydroxybiphenyl dioxygenase"/>
    <property type="match status" value="2"/>
</dbReference>
<dbReference type="Gene3D" id="3.10.180.10">
    <property type="entry name" value="2,3-Dihydroxybiphenyl 1,2-Dioxygenase, domain 1"/>
    <property type="match status" value="2"/>
</dbReference>
<dbReference type="AlphaFoldDB" id="A0A841ADT3"/>
<dbReference type="Proteomes" id="UP000588158">
    <property type="component" value="Unassembled WGS sequence"/>
</dbReference>
<sequence length="272" mass="28355">MIQNPNPPAAPAPTPVLGVLPLRFSADAPAMIAFLRTLGMAAEVTTAGEDFATLVAGGGGRVMVHGADGSETGAVPGETQLCLAVERTDEAADALAAHDLEVRVWDETYGRQGVVVGPCGETVSLNEQQRDLYGYEGHDGDGADPRLAVCVVRSSEEGPEREADVRFFAALGFTPVGPGDRWWQALAAPGAGVVGLHAPHPDAPAGQRATGTEFGDVALVRLGFETAEDLEQLAARLTAAGHPARVVREEVTAVHVTDPDGLHLEIHPRSRG</sequence>
<protein>
    <recommendedName>
        <fullName evidence="3">VOC domain-containing protein</fullName>
    </recommendedName>
</protein>
<evidence type="ECO:0000313" key="2">
    <source>
        <dbReference type="Proteomes" id="UP000588158"/>
    </source>
</evidence>
<accession>A0A841ADT3</accession>
<dbReference type="InterPro" id="IPR029068">
    <property type="entry name" value="Glyas_Bleomycin-R_OHBP_Dase"/>
</dbReference>
<reference evidence="1 2" key="1">
    <citation type="submission" date="2020-08" db="EMBL/GenBank/DDBJ databases">
        <title>Sequencing the genomes of 1000 actinobacteria strains.</title>
        <authorList>
            <person name="Klenk H.-P."/>
        </authorList>
    </citation>
    <scope>NUCLEOTIDE SEQUENCE [LARGE SCALE GENOMIC DNA]</scope>
    <source>
        <strain evidence="1 2">DSM 28796</strain>
    </source>
</reference>
<evidence type="ECO:0000313" key="1">
    <source>
        <dbReference type="EMBL" id="MBB5831771.1"/>
    </source>
</evidence>
<comment type="caution">
    <text evidence="1">The sequence shown here is derived from an EMBL/GenBank/DDBJ whole genome shotgun (WGS) entry which is preliminary data.</text>
</comment>
<name>A0A841ADT3_9MICO</name>
<dbReference type="RefSeq" id="WP_184325183.1">
    <property type="nucleotide sequence ID" value="NZ_JACHLZ010000001.1"/>
</dbReference>
<proteinExistence type="predicted"/>
<evidence type="ECO:0008006" key="3">
    <source>
        <dbReference type="Google" id="ProtNLM"/>
    </source>
</evidence>